<evidence type="ECO:0000313" key="3">
    <source>
        <dbReference type="Proteomes" id="UP001056708"/>
    </source>
</evidence>
<feature type="domain" description="JAB1/MPN/MOV34 metalloenzyme" evidence="1">
    <location>
        <begin position="280"/>
        <end position="392"/>
    </location>
</feature>
<accession>A0ABY5AW70</accession>
<evidence type="ECO:0000259" key="1">
    <source>
        <dbReference type="Pfam" id="PF01398"/>
    </source>
</evidence>
<dbReference type="SUPFAM" id="SSF102712">
    <property type="entry name" value="JAB1/MPN domain"/>
    <property type="match status" value="1"/>
</dbReference>
<gene>
    <name evidence="2" type="ORF">NEA10_06970</name>
</gene>
<keyword evidence="3" id="KW-1185">Reference proteome</keyword>
<dbReference type="InterPro" id="IPR000555">
    <property type="entry name" value="JAMM/MPN+_dom"/>
</dbReference>
<dbReference type="RefSeq" id="WP_252664610.1">
    <property type="nucleotide sequence ID" value="NZ_CP098611.1"/>
</dbReference>
<dbReference type="Pfam" id="PF01398">
    <property type="entry name" value="JAB"/>
    <property type="match status" value="1"/>
</dbReference>
<proteinExistence type="predicted"/>
<evidence type="ECO:0000313" key="2">
    <source>
        <dbReference type="EMBL" id="USR92454.1"/>
    </source>
</evidence>
<reference evidence="2" key="1">
    <citation type="submission" date="2022-06" db="EMBL/GenBank/DDBJ databases">
        <title>Genome sequence of Phormidium yuhuli AB48 isolated from an industrial photobioreactor environment.</title>
        <authorList>
            <person name="Qiu Y."/>
            <person name="Noonan A.J.C."/>
            <person name="Dofher K."/>
            <person name="Koch M."/>
            <person name="Kieft B."/>
            <person name="Lin X."/>
            <person name="Ziels R.M."/>
            <person name="Hallam S.J."/>
        </authorList>
    </citation>
    <scope>NUCLEOTIDE SEQUENCE</scope>
    <source>
        <strain evidence="2">AB48</strain>
    </source>
</reference>
<organism evidence="2 3">
    <name type="scientific">Phormidium yuhuli AB48</name>
    <dbReference type="NCBI Taxonomy" id="2940671"/>
    <lineage>
        <taxon>Bacteria</taxon>
        <taxon>Bacillati</taxon>
        <taxon>Cyanobacteriota</taxon>
        <taxon>Cyanophyceae</taxon>
        <taxon>Oscillatoriophycideae</taxon>
        <taxon>Oscillatoriales</taxon>
        <taxon>Oscillatoriaceae</taxon>
        <taxon>Phormidium</taxon>
        <taxon>Phormidium yuhuli</taxon>
    </lineage>
</organism>
<dbReference type="Gene3D" id="3.40.140.10">
    <property type="entry name" value="Cytidine Deaminase, domain 2"/>
    <property type="match status" value="1"/>
</dbReference>
<dbReference type="Proteomes" id="UP001056708">
    <property type="component" value="Chromosome"/>
</dbReference>
<name>A0ABY5AW70_9CYAN</name>
<dbReference type="EMBL" id="CP098611">
    <property type="protein sequence ID" value="USR92454.1"/>
    <property type="molecule type" value="Genomic_DNA"/>
</dbReference>
<protein>
    <recommendedName>
        <fullName evidence="1">JAB1/MPN/MOV34 metalloenzyme domain-containing protein</fullName>
    </recommendedName>
</protein>
<sequence length="430" mass="49713">MSQQPNQPFQTGQQIPSILVPALEFIQDEANFYVKMNLSSYVLMPGNVISLYRGFLFKVEAPEVDLISRKENCQMTDISFDELLKIKLSRNPDIVLVSNFPCLYHPHFTLPTLSRWSSMILPPLQIQKIRWVDYEETNLSGTSGVSLGFYLLKVAKSLIYQEGYIKENTSKIANNEALEWYLQDKREHPEHYPTDRINLPSHKFKPGSSISYQTNFDSQDVDEQSNRSTQSAQLSRKIKFTIQEQKPAYTPILREKTDLKINRRLDSDFRIGHNSSMQQEFYLTKEAFQTIASHISWGKYSTSNQVEQGGILLGTVYKNPETNIIYGMAEQAVNGSLARGSAAYLEVTHETWREMLNQVDRIYPNLQIIGWYHTHPNSLDVFMSGTDQTTQRRLFSQDWQFAIVLNPHRTIWRAFYGRNSTECKGYVLSE</sequence>